<keyword evidence="4 7" id="KW-0276">Fatty acid metabolism</keyword>
<comment type="subcellular location">
    <subcellularLocation>
        <location evidence="7">Cytoplasm</location>
    </subcellularLocation>
</comment>
<dbReference type="Pfam" id="PF00550">
    <property type="entry name" value="PP-binding"/>
    <property type="match status" value="1"/>
</dbReference>
<name>A0A350H882_UNCW3</name>
<keyword evidence="6 7" id="KW-0275">Fatty acid biosynthesis</keyword>
<evidence type="ECO:0000259" key="10">
    <source>
        <dbReference type="PROSITE" id="PS50075"/>
    </source>
</evidence>
<dbReference type="Gene3D" id="1.10.1200.10">
    <property type="entry name" value="ACP-like"/>
    <property type="match status" value="1"/>
</dbReference>
<dbReference type="GO" id="GO:0009245">
    <property type="term" value="P:lipid A biosynthetic process"/>
    <property type="evidence" value="ECO:0007669"/>
    <property type="project" value="TreeGrafter"/>
</dbReference>
<evidence type="ECO:0000313" key="12">
    <source>
        <dbReference type="Proteomes" id="UP000264062"/>
    </source>
</evidence>
<evidence type="ECO:0000256" key="7">
    <source>
        <dbReference type="HAMAP-Rule" id="MF_01217"/>
    </source>
</evidence>
<dbReference type="PROSITE" id="PS50075">
    <property type="entry name" value="CARRIER"/>
    <property type="match status" value="1"/>
</dbReference>
<evidence type="ECO:0000256" key="4">
    <source>
        <dbReference type="ARBA" id="ARBA00022832"/>
    </source>
</evidence>
<dbReference type="NCBIfam" id="TIGR00517">
    <property type="entry name" value="acyl_carrier"/>
    <property type="match status" value="1"/>
</dbReference>
<comment type="PTM">
    <text evidence="9">4'-phosphopantetheine is transferred from CoA to a specific serine of apo-ACP by acpS.</text>
</comment>
<dbReference type="InterPro" id="IPR036736">
    <property type="entry name" value="ACP-like_sf"/>
</dbReference>
<dbReference type="HAMAP" id="MF_01217">
    <property type="entry name" value="Acyl_carrier"/>
    <property type="match status" value="1"/>
</dbReference>
<reference evidence="11 12" key="1">
    <citation type="journal article" date="2018" name="Nat. Biotechnol.">
        <title>A standardized bacterial taxonomy based on genome phylogeny substantially revises the tree of life.</title>
        <authorList>
            <person name="Parks D.H."/>
            <person name="Chuvochina M."/>
            <person name="Waite D.W."/>
            <person name="Rinke C."/>
            <person name="Skarshewski A."/>
            <person name="Chaumeil P.A."/>
            <person name="Hugenholtz P."/>
        </authorList>
    </citation>
    <scope>NUCLEOTIDE SEQUENCE [LARGE SCALE GENOMIC DNA]</scope>
    <source>
        <strain evidence="11">UBA9956</strain>
    </source>
</reference>
<organism evidence="11 12">
    <name type="scientific">candidate division WOR-3 bacterium</name>
    <dbReference type="NCBI Taxonomy" id="2052148"/>
    <lineage>
        <taxon>Bacteria</taxon>
        <taxon>Bacteria division WOR-3</taxon>
    </lineage>
</organism>
<evidence type="ECO:0000256" key="3">
    <source>
        <dbReference type="ARBA" id="ARBA00022553"/>
    </source>
</evidence>
<dbReference type="GO" id="GO:0016020">
    <property type="term" value="C:membrane"/>
    <property type="evidence" value="ECO:0007669"/>
    <property type="project" value="GOC"/>
</dbReference>
<comment type="PTM">
    <text evidence="7">4'-phosphopantetheine is transferred from CoA to a specific serine of apo-ACP by AcpS. This modification is essential for activity because fatty acids are bound in thioester linkage to the sulfhydryl of the prosthetic group.</text>
</comment>
<comment type="caution">
    <text evidence="11">The sequence shown here is derived from an EMBL/GenBank/DDBJ whole genome shotgun (WGS) entry which is preliminary data.</text>
</comment>
<evidence type="ECO:0000256" key="8">
    <source>
        <dbReference type="NCBIfam" id="TIGR00517"/>
    </source>
</evidence>
<protein>
    <recommendedName>
        <fullName evidence="7 8">Acyl carrier protein</fullName>
        <shortName evidence="7">ACP</shortName>
    </recommendedName>
</protein>
<keyword evidence="7" id="KW-0963">Cytoplasm</keyword>
<evidence type="ECO:0000256" key="5">
    <source>
        <dbReference type="ARBA" id="ARBA00023098"/>
    </source>
</evidence>
<dbReference type="SUPFAM" id="SSF47336">
    <property type="entry name" value="ACP-like"/>
    <property type="match status" value="1"/>
</dbReference>
<accession>A0A350H882</accession>
<dbReference type="PROSITE" id="PS00012">
    <property type="entry name" value="PHOSPHOPANTETHEINE"/>
    <property type="match status" value="1"/>
</dbReference>
<comment type="pathway">
    <text evidence="7 9">Lipid metabolism; fatty acid biosynthesis.</text>
</comment>
<keyword evidence="2 7" id="KW-0444">Lipid biosynthesis</keyword>
<feature type="modified residue" description="O-(pantetheine 4'-phosphoryl)serine" evidence="7">
    <location>
        <position position="37"/>
    </location>
</feature>
<comment type="function">
    <text evidence="7 9">Carrier of the growing fatty acid chain in fatty acid biosynthesis.</text>
</comment>
<dbReference type="GO" id="GO:0005829">
    <property type="term" value="C:cytosol"/>
    <property type="evidence" value="ECO:0007669"/>
    <property type="project" value="TreeGrafter"/>
</dbReference>
<dbReference type="GO" id="GO:0000036">
    <property type="term" value="F:acyl carrier activity"/>
    <property type="evidence" value="ECO:0007669"/>
    <property type="project" value="UniProtKB-UniRule"/>
</dbReference>
<dbReference type="AlphaFoldDB" id="A0A350H882"/>
<dbReference type="NCBIfam" id="NF002150">
    <property type="entry name" value="PRK00982.1-4"/>
    <property type="match status" value="1"/>
</dbReference>
<sequence>MSQVYDTIKKMLVQELKFDEAKITPTATIMQDLGADSLDLMDLVNELEKVYEIKIPQEDYVKLKTVGDVATYIEGKTAK</sequence>
<proteinExistence type="inferred from homology"/>
<evidence type="ECO:0000256" key="1">
    <source>
        <dbReference type="ARBA" id="ARBA00022450"/>
    </source>
</evidence>
<evidence type="ECO:0000256" key="6">
    <source>
        <dbReference type="ARBA" id="ARBA00023160"/>
    </source>
</evidence>
<evidence type="ECO:0000256" key="9">
    <source>
        <dbReference type="RuleBase" id="RU003545"/>
    </source>
</evidence>
<gene>
    <name evidence="7 11" type="primary">acpP</name>
    <name evidence="11" type="ORF">DCW38_01010</name>
</gene>
<dbReference type="Proteomes" id="UP000264062">
    <property type="component" value="Unassembled WGS sequence"/>
</dbReference>
<keyword evidence="1 7" id="KW-0596">Phosphopantetheine</keyword>
<dbReference type="EMBL" id="DMZY01000031">
    <property type="protein sequence ID" value="HAV91748.1"/>
    <property type="molecule type" value="Genomic_DNA"/>
</dbReference>
<evidence type="ECO:0000256" key="2">
    <source>
        <dbReference type="ARBA" id="ARBA00022516"/>
    </source>
</evidence>
<comment type="similarity">
    <text evidence="7">Belongs to the acyl carrier protein (ACP) family.</text>
</comment>
<feature type="domain" description="Carrier" evidence="10">
    <location>
        <begin position="2"/>
        <end position="77"/>
    </location>
</feature>
<keyword evidence="5 7" id="KW-0443">Lipid metabolism</keyword>
<dbReference type="NCBIfam" id="NF002148">
    <property type="entry name" value="PRK00982.1-2"/>
    <property type="match status" value="1"/>
</dbReference>
<dbReference type="PANTHER" id="PTHR20863">
    <property type="entry name" value="ACYL CARRIER PROTEIN"/>
    <property type="match status" value="1"/>
</dbReference>
<dbReference type="InterPro" id="IPR006162">
    <property type="entry name" value="Ppantetheine_attach_site"/>
</dbReference>
<keyword evidence="3 7" id="KW-0597">Phosphoprotein</keyword>
<dbReference type="InterPro" id="IPR003231">
    <property type="entry name" value="ACP"/>
</dbReference>
<evidence type="ECO:0000313" key="11">
    <source>
        <dbReference type="EMBL" id="HAV91748.1"/>
    </source>
</evidence>
<dbReference type="PANTHER" id="PTHR20863:SF76">
    <property type="entry name" value="CARRIER DOMAIN-CONTAINING PROTEIN"/>
    <property type="match status" value="1"/>
</dbReference>
<dbReference type="InterPro" id="IPR009081">
    <property type="entry name" value="PP-bd_ACP"/>
</dbReference>
<dbReference type="GO" id="GO:0000035">
    <property type="term" value="F:acyl binding"/>
    <property type="evidence" value="ECO:0007669"/>
    <property type="project" value="TreeGrafter"/>
</dbReference>
<dbReference type="UniPathway" id="UPA00094"/>